<feature type="transmembrane region" description="Helical" evidence="9">
    <location>
        <begin position="204"/>
        <end position="221"/>
    </location>
</feature>
<dbReference type="EMBL" id="BAABKE010000003">
    <property type="protein sequence ID" value="GAA5098832.1"/>
    <property type="molecule type" value="Genomic_DNA"/>
</dbReference>
<evidence type="ECO:0000256" key="9">
    <source>
        <dbReference type="RuleBase" id="RU361157"/>
    </source>
</evidence>
<evidence type="ECO:0000256" key="1">
    <source>
        <dbReference type="ARBA" id="ARBA00004429"/>
    </source>
</evidence>
<proteinExistence type="inferred from homology"/>
<dbReference type="PROSITE" id="PS51012">
    <property type="entry name" value="ABC_TM2"/>
    <property type="match status" value="1"/>
</dbReference>
<dbReference type="InterPro" id="IPR047817">
    <property type="entry name" value="ABC2_TM_bact-type"/>
</dbReference>
<feature type="transmembrane region" description="Helical" evidence="9">
    <location>
        <begin position="12"/>
        <end position="28"/>
    </location>
</feature>
<evidence type="ECO:0000256" key="6">
    <source>
        <dbReference type="ARBA" id="ARBA00022692"/>
    </source>
</evidence>
<evidence type="ECO:0000313" key="11">
    <source>
        <dbReference type="EMBL" id="GAA5098832.1"/>
    </source>
</evidence>
<comment type="subcellular location">
    <subcellularLocation>
        <location evidence="1 9">Cell inner membrane</location>
        <topology evidence="1 9">Multi-pass membrane protein</topology>
    </subcellularLocation>
</comment>
<dbReference type="InterPro" id="IPR013525">
    <property type="entry name" value="ABC2_TM"/>
</dbReference>
<dbReference type="PANTHER" id="PTHR30413">
    <property type="entry name" value="INNER MEMBRANE TRANSPORT PERMEASE"/>
    <property type="match status" value="1"/>
</dbReference>
<feature type="transmembrane region" description="Helical" evidence="9">
    <location>
        <begin position="145"/>
        <end position="167"/>
    </location>
</feature>
<sequence>MGAFWMIFEPMLHVMVMFFIFTVIRARSVQGMDYPIFLLTGMIPFFMMRNIARKLMDSVSANKALFVYPNIKIFDTYIARTLVEIIIYSIIYLIFLFCLGYWFHYDVSIAHPIGFLGAILMGILFSFGLGVLLSVVSQALPTIKSFVGIMFMALYFMSGVIFPLWVIPEKYLSWLLWNPYAHIISNIRSSVLIYYPEINGVSTIYPTIATIIILFCAFGLYKARKERLLTR</sequence>
<evidence type="ECO:0000256" key="4">
    <source>
        <dbReference type="ARBA" id="ARBA00022475"/>
    </source>
</evidence>
<keyword evidence="7 9" id="KW-1133">Transmembrane helix</keyword>
<dbReference type="PANTHER" id="PTHR30413:SF8">
    <property type="entry name" value="TRANSPORT PERMEASE PROTEIN"/>
    <property type="match status" value="1"/>
</dbReference>
<feature type="transmembrane region" description="Helical" evidence="9">
    <location>
        <begin position="82"/>
        <end position="103"/>
    </location>
</feature>
<keyword evidence="8 9" id="KW-0472">Membrane</keyword>
<dbReference type="PRINTS" id="PR00164">
    <property type="entry name" value="ABC2TRNSPORT"/>
</dbReference>
<evidence type="ECO:0000256" key="8">
    <source>
        <dbReference type="ARBA" id="ARBA00023136"/>
    </source>
</evidence>
<keyword evidence="4 9" id="KW-1003">Cell membrane</keyword>
<name>A0ABP9MML4_9GAMM</name>
<keyword evidence="5" id="KW-0997">Cell inner membrane</keyword>
<dbReference type="Proteomes" id="UP001500631">
    <property type="component" value="Unassembled WGS sequence"/>
</dbReference>
<comment type="caution">
    <text evidence="11">The sequence shown here is derived from an EMBL/GenBank/DDBJ whole genome shotgun (WGS) entry which is preliminary data.</text>
</comment>
<evidence type="ECO:0000259" key="10">
    <source>
        <dbReference type="PROSITE" id="PS51012"/>
    </source>
</evidence>
<evidence type="ECO:0000256" key="3">
    <source>
        <dbReference type="ARBA" id="ARBA00022448"/>
    </source>
</evidence>
<keyword evidence="12" id="KW-1185">Reference proteome</keyword>
<dbReference type="Pfam" id="PF01061">
    <property type="entry name" value="ABC2_membrane"/>
    <property type="match status" value="1"/>
</dbReference>
<keyword evidence="6 9" id="KW-0812">Transmembrane</keyword>
<feature type="transmembrane region" description="Helical" evidence="9">
    <location>
        <begin position="34"/>
        <end position="52"/>
    </location>
</feature>
<protein>
    <recommendedName>
        <fullName evidence="9">Transport permease protein</fullName>
    </recommendedName>
</protein>
<gene>
    <name evidence="11" type="ORF">GCM10023338_11710</name>
</gene>
<dbReference type="InterPro" id="IPR000412">
    <property type="entry name" value="ABC_2_transport"/>
</dbReference>
<keyword evidence="3 9" id="KW-0813">Transport</keyword>
<reference evidence="12" key="1">
    <citation type="journal article" date="2019" name="Int. J. Syst. Evol. Microbiol.">
        <title>The Global Catalogue of Microorganisms (GCM) 10K type strain sequencing project: providing services to taxonomists for standard genome sequencing and annotation.</title>
        <authorList>
            <consortium name="The Broad Institute Genomics Platform"/>
            <consortium name="The Broad Institute Genome Sequencing Center for Infectious Disease"/>
            <person name="Wu L."/>
            <person name="Ma J."/>
        </authorList>
    </citation>
    <scope>NUCLEOTIDE SEQUENCE [LARGE SCALE GENOMIC DNA]</scope>
    <source>
        <strain evidence="12">JCM 18424</strain>
    </source>
</reference>
<evidence type="ECO:0000256" key="5">
    <source>
        <dbReference type="ARBA" id="ARBA00022519"/>
    </source>
</evidence>
<evidence type="ECO:0000313" key="12">
    <source>
        <dbReference type="Proteomes" id="UP001500631"/>
    </source>
</evidence>
<organism evidence="11 12">
    <name type="scientific">Wohlfahrtiimonas larvae</name>
    <dbReference type="NCBI Taxonomy" id="1157986"/>
    <lineage>
        <taxon>Bacteria</taxon>
        <taxon>Pseudomonadati</taxon>
        <taxon>Pseudomonadota</taxon>
        <taxon>Gammaproteobacteria</taxon>
        <taxon>Cardiobacteriales</taxon>
        <taxon>Ignatzschineriaceae</taxon>
        <taxon>Wohlfahrtiimonas</taxon>
    </lineage>
</organism>
<comment type="similarity">
    <text evidence="2 9">Belongs to the ABC-2 integral membrane protein family.</text>
</comment>
<evidence type="ECO:0000256" key="2">
    <source>
        <dbReference type="ARBA" id="ARBA00007783"/>
    </source>
</evidence>
<feature type="transmembrane region" description="Helical" evidence="9">
    <location>
        <begin position="109"/>
        <end position="133"/>
    </location>
</feature>
<evidence type="ECO:0000256" key="7">
    <source>
        <dbReference type="ARBA" id="ARBA00022989"/>
    </source>
</evidence>
<feature type="domain" description="ABC transmembrane type-2" evidence="10">
    <location>
        <begin position="1"/>
        <end position="224"/>
    </location>
</feature>
<accession>A0ABP9MML4</accession>